<accession>A0A7J7NG77</accession>
<keyword evidence="2" id="KW-1185">Reference proteome</keyword>
<sequence length="108" mass="12344">MFADRLQKPGFEVKCQWLDPKDPDFHVAKKLTVRSKRPVAEAAFALKRRGDVLIHELQGIGNTIKFALEWDCEKLILNTDSKLAQQLLNSNLELLGEQGGEWKELSRI</sequence>
<name>A0A7J7NG77_9MAGN</name>
<evidence type="ECO:0000313" key="1">
    <source>
        <dbReference type="EMBL" id="KAF6166010.1"/>
    </source>
</evidence>
<dbReference type="EMBL" id="JACGCM010000816">
    <property type="protein sequence ID" value="KAF6166010.1"/>
    <property type="molecule type" value="Genomic_DNA"/>
</dbReference>
<reference evidence="1 2" key="1">
    <citation type="journal article" date="2020" name="IScience">
        <title>Genome Sequencing of the Endangered Kingdonia uniflora (Circaeasteraceae, Ranunculales) Reveals Potential Mechanisms of Evolutionary Specialization.</title>
        <authorList>
            <person name="Sun Y."/>
            <person name="Deng T."/>
            <person name="Zhang A."/>
            <person name="Moore M.J."/>
            <person name="Landis J.B."/>
            <person name="Lin N."/>
            <person name="Zhang H."/>
            <person name="Zhang X."/>
            <person name="Huang J."/>
            <person name="Zhang X."/>
            <person name="Sun H."/>
            <person name="Wang H."/>
        </authorList>
    </citation>
    <scope>NUCLEOTIDE SEQUENCE [LARGE SCALE GENOMIC DNA]</scope>
    <source>
        <strain evidence="1">TB1705</strain>
        <tissue evidence="1">Leaf</tissue>
    </source>
</reference>
<gene>
    <name evidence="1" type="ORF">GIB67_012907</name>
</gene>
<dbReference type="AlphaFoldDB" id="A0A7J7NG77"/>
<dbReference type="Proteomes" id="UP000541444">
    <property type="component" value="Unassembled WGS sequence"/>
</dbReference>
<dbReference type="OrthoDB" id="1913496at2759"/>
<evidence type="ECO:0000313" key="2">
    <source>
        <dbReference type="Proteomes" id="UP000541444"/>
    </source>
</evidence>
<organism evidence="1 2">
    <name type="scientific">Kingdonia uniflora</name>
    <dbReference type="NCBI Taxonomy" id="39325"/>
    <lineage>
        <taxon>Eukaryota</taxon>
        <taxon>Viridiplantae</taxon>
        <taxon>Streptophyta</taxon>
        <taxon>Embryophyta</taxon>
        <taxon>Tracheophyta</taxon>
        <taxon>Spermatophyta</taxon>
        <taxon>Magnoliopsida</taxon>
        <taxon>Ranunculales</taxon>
        <taxon>Circaeasteraceae</taxon>
        <taxon>Kingdonia</taxon>
    </lineage>
</organism>
<proteinExistence type="predicted"/>
<comment type="caution">
    <text evidence="1">The sequence shown here is derived from an EMBL/GenBank/DDBJ whole genome shotgun (WGS) entry which is preliminary data.</text>
</comment>
<protein>
    <submittedName>
        <fullName evidence="1">Uncharacterized protein</fullName>
    </submittedName>
</protein>